<keyword evidence="1" id="KW-1133">Transmembrane helix</keyword>
<reference evidence="2 3" key="1">
    <citation type="submission" date="2024-01" db="EMBL/GenBank/DDBJ databases">
        <authorList>
            <consortium name="Genoscope - CEA"/>
            <person name="William W."/>
        </authorList>
    </citation>
    <scope>NUCLEOTIDE SEQUENCE [LARGE SCALE GENOMIC DNA]</scope>
    <source>
        <strain evidence="2 3">29B2s-10</strain>
    </source>
</reference>
<proteinExistence type="predicted"/>
<dbReference type="Proteomes" id="UP001497600">
    <property type="component" value="Chromosome A"/>
</dbReference>
<name>A0ABP0E8S9_9ASCO</name>
<keyword evidence="1" id="KW-0472">Membrane</keyword>
<feature type="transmembrane region" description="Helical" evidence="1">
    <location>
        <begin position="21"/>
        <end position="40"/>
    </location>
</feature>
<evidence type="ECO:0000256" key="1">
    <source>
        <dbReference type="SAM" id="Phobius"/>
    </source>
</evidence>
<evidence type="ECO:0000313" key="3">
    <source>
        <dbReference type="Proteomes" id="UP001497600"/>
    </source>
</evidence>
<sequence>MSAATHAIKRTSILSLYAKHVPTLGIWAAGLTTFFFWPYASSKVSNKVHHVPARS</sequence>
<protein>
    <submittedName>
        <fullName evidence="2">Uncharacterized protein</fullName>
    </submittedName>
</protein>
<keyword evidence="3" id="KW-1185">Reference proteome</keyword>
<gene>
    <name evidence="2" type="ORF">CAAN4_A03246</name>
</gene>
<organism evidence="2 3">
    <name type="scientific">[Candida] anglica</name>
    <dbReference type="NCBI Taxonomy" id="148631"/>
    <lineage>
        <taxon>Eukaryota</taxon>
        <taxon>Fungi</taxon>
        <taxon>Dikarya</taxon>
        <taxon>Ascomycota</taxon>
        <taxon>Saccharomycotina</taxon>
        <taxon>Pichiomycetes</taxon>
        <taxon>Debaryomycetaceae</taxon>
        <taxon>Kurtzmaniella</taxon>
    </lineage>
</organism>
<accession>A0ABP0E8S9</accession>
<keyword evidence="1" id="KW-0812">Transmembrane</keyword>
<evidence type="ECO:0000313" key="2">
    <source>
        <dbReference type="EMBL" id="CAK7892516.1"/>
    </source>
</evidence>
<dbReference type="EMBL" id="OZ004253">
    <property type="protein sequence ID" value="CAK7892516.1"/>
    <property type="molecule type" value="Genomic_DNA"/>
</dbReference>